<dbReference type="PROSITE" id="PS51257">
    <property type="entry name" value="PROKAR_LIPOPROTEIN"/>
    <property type="match status" value="1"/>
</dbReference>
<dbReference type="InterPro" id="IPR006311">
    <property type="entry name" value="TAT_signal"/>
</dbReference>
<feature type="compositionally biased region" description="Polar residues" evidence="1">
    <location>
        <begin position="219"/>
        <end position="230"/>
    </location>
</feature>
<evidence type="ECO:0000313" key="2">
    <source>
        <dbReference type="EMBL" id="SFR36033.1"/>
    </source>
</evidence>
<feature type="compositionally biased region" description="Low complexity" evidence="1">
    <location>
        <begin position="187"/>
        <end position="198"/>
    </location>
</feature>
<gene>
    <name evidence="2" type="ORF">SAMN04488124_0714</name>
</gene>
<sequence length="230" mass="24955">MVPFTRRRLLHGTVALVAGLAGCGGSNSRSSTATVAAPARRDDTGSVPAHQMVRNPENRVPVWLVNESDRTDDGTTRTPPPHGRSRAFVATAETAEWLRFADVEGAGAARQFVADTDFETETVFLESRTVRACHTLTLCHVSWTNSSVETDYGGGYRDADVPCEVDDEDSVTTLIRIPEALDPESVRSYGSGWSSSGCRRPRPRDDEATDVPDFGPKTENGTVRTTTEGR</sequence>
<dbReference type="EMBL" id="FOYS01000001">
    <property type="protein sequence ID" value="SFR36033.1"/>
    <property type="molecule type" value="Genomic_DNA"/>
</dbReference>
<feature type="region of interest" description="Disordered" evidence="1">
    <location>
        <begin position="22"/>
        <end position="50"/>
    </location>
</feature>
<proteinExistence type="predicted"/>
<name>A0A1I6G1E4_9EURY</name>
<evidence type="ECO:0000313" key="3">
    <source>
        <dbReference type="Proteomes" id="UP000243250"/>
    </source>
</evidence>
<organism evidence="2 3">
    <name type="scientific">Halogeometricum limi</name>
    <dbReference type="NCBI Taxonomy" id="555875"/>
    <lineage>
        <taxon>Archaea</taxon>
        <taxon>Methanobacteriati</taxon>
        <taxon>Methanobacteriota</taxon>
        <taxon>Stenosarchaea group</taxon>
        <taxon>Halobacteria</taxon>
        <taxon>Halobacteriales</taxon>
        <taxon>Haloferacaceae</taxon>
        <taxon>Halogeometricum</taxon>
    </lineage>
</organism>
<evidence type="ECO:0000256" key="1">
    <source>
        <dbReference type="SAM" id="MobiDB-lite"/>
    </source>
</evidence>
<keyword evidence="3" id="KW-1185">Reference proteome</keyword>
<reference evidence="3" key="1">
    <citation type="submission" date="2016-10" db="EMBL/GenBank/DDBJ databases">
        <authorList>
            <person name="Varghese N."/>
            <person name="Submissions S."/>
        </authorList>
    </citation>
    <scope>NUCLEOTIDE SEQUENCE [LARGE SCALE GENOMIC DNA]</scope>
    <source>
        <strain evidence="3">CGMCC 1.8711</strain>
    </source>
</reference>
<protein>
    <submittedName>
        <fullName evidence="2">Uncharacterized protein</fullName>
    </submittedName>
</protein>
<dbReference type="Proteomes" id="UP000243250">
    <property type="component" value="Unassembled WGS sequence"/>
</dbReference>
<dbReference type="OrthoDB" id="242771at2157"/>
<feature type="region of interest" description="Disordered" evidence="1">
    <location>
        <begin position="186"/>
        <end position="230"/>
    </location>
</feature>
<dbReference type="PROSITE" id="PS51318">
    <property type="entry name" value="TAT"/>
    <property type="match status" value="1"/>
</dbReference>
<dbReference type="RefSeq" id="WP_089876793.1">
    <property type="nucleotide sequence ID" value="NZ_FOYS01000001.1"/>
</dbReference>
<dbReference type="STRING" id="555875.SAMN04488124_0714"/>
<dbReference type="AlphaFoldDB" id="A0A1I6G1E4"/>
<accession>A0A1I6G1E4</accession>